<accession>A0A318QC96</accession>
<dbReference type="AlphaFoldDB" id="A0A318QC96"/>
<evidence type="ECO:0000313" key="2">
    <source>
        <dbReference type="Proteomes" id="UP000247417"/>
    </source>
</evidence>
<proteinExistence type="predicted"/>
<evidence type="ECO:0000313" key="1">
    <source>
        <dbReference type="EMBL" id="PYD77287.1"/>
    </source>
</evidence>
<dbReference type="Proteomes" id="UP000247417">
    <property type="component" value="Unassembled WGS sequence"/>
</dbReference>
<sequence length="163" mass="18301">MDGARYGTFACVLANQLEGIVYLVSWSCWAAVSHLTQPSLPPLQKSVEALLRWANDADIASRKLEHGCAFDGNTRRTVMIVPSIPAAAYQRGKRTPLTRADFFGGVRQYIDMRRVPPSINSVEYQAIFWPNRRVVDRSQAAQTIVPHFANAYYLVSSRRLTPC</sequence>
<reference evidence="1 2" key="1">
    <citation type="submission" date="2017-07" db="EMBL/GenBank/DDBJ databases">
        <title>A draft genome sequence of Komagataeibacter oboediens LMG 18849.</title>
        <authorList>
            <person name="Skraban J."/>
            <person name="Cleenwerck I."/>
            <person name="Vandamme P."/>
            <person name="Trcek J."/>
        </authorList>
    </citation>
    <scope>NUCLEOTIDE SEQUENCE [LARGE SCALE GENOMIC DNA]</scope>
    <source>
        <strain evidence="1 2">LMG 18849</strain>
    </source>
</reference>
<protein>
    <submittedName>
        <fullName evidence="1">Uncharacterized protein</fullName>
    </submittedName>
</protein>
<dbReference type="EMBL" id="NKTX01000240">
    <property type="protein sequence ID" value="PYD77287.1"/>
    <property type="molecule type" value="Genomic_DNA"/>
</dbReference>
<name>A0A318QC96_9PROT</name>
<comment type="caution">
    <text evidence="1">The sequence shown here is derived from an EMBL/GenBank/DDBJ whole genome shotgun (WGS) entry which is preliminary data.</text>
</comment>
<gene>
    <name evidence="1" type="ORF">CFR80_18475</name>
</gene>
<organism evidence="1 2">
    <name type="scientific">Komagataeibacter oboediens</name>
    <dbReference type="NCBI Taxonomy" id="65958"/>
    <lineage>
        <taxon>Bacteria</taxon>
        <taxon>Pseudomonadati</taxon>
        <taxon>Pseudomonadota</taxon>
        <taxon>Alphaproteobacteria</taxon>
        <taxon>Acetobacterales</taxon>
        <taxon>Acetobacteraceae</taxon>
        <taxon>Komagataeibacter</taxon>
    </lineage>
</organism>